<feature type="domain" description="Dystroglycan-type cadherin-like" evidence="3">
    <location>
        <begin position="412"/>
        <end position="508"/>
    </location>
</feature>
<protein>
    <submittedName>
        <fullName evidence="4">Dystroglycan-related</fullName>
    </submittedName>
</protein>
<dbReference type="Gene3D" id="2.60.40.10">
    <property type="entry name" value="Immunoglobulins"/>
    <property type="match status" value="1"/>
</dbReference>
<keyword evidence="5" id="KW-1185">Reference proteome</keyword>
<feature type="transmembrane region" description="Helical" evidence="1">
    <location>
        <begin position="509"/>
        <end position="528"/>
    </location>
</feature>
<dbReference type="InterPro" id="IPR013783">
    <property type="entry name" value="Ig-like_fold"/>
</dbReference>
<sequence length="529" mass="60068">MNLRKSIFFFLLISAVFCMECAQKYAEESHINTSIGDDQENPSVIMLDNFDTYFTWTSEEEKRVLLRYFTNGTESAQTNEITVNTGSETGYNRKNRFALIPSDSSVAVVFESNDLNDGSSYGIFCRVFDKDGDALGTEFQVNSITTNVQKNPDVCVTTDDNDRLVFVYVSVMGTEYNNIYFSIFDQDGTRKITDDAVVNNDDTEKIRLNPKVIALKSVTRVAVVWEEDTNLYGRMLDYSGNTLTEPFILSSVTANTQQNVNLVALNANGDWMAVWQSEDQEGDEGYGIFGQKFDYKGEKIGDEIHINTYTDNDQTYPDIAVLNNEKQSIVVVWQSYAQSELDWIIYLQMFDSNNEKLGSELRMYTGDAENVQMAGISGNENRFIITYESFNDEDDSQLGIFAQQYYLHSGPTALKKFTQQRATHGTFFEYTFEDDYFSGINLEYTAKQKDGSNLPSWLSFDGSERKFSGDPPEENDFVYVNIIATDSCQGKSVSENIDIEIRKADQTSAAVFSIPSIFSIIFFIIIFWI</sequence>
<name>A0ABQ8YSJ4_9EUKA</name>
<evidence type="ECO:0000313" key="4">
    <source>
        <dbReference type="EMBL" id="KAJ6247467.1"/>
    </source>
</evidence>
<comment type="caution">
    <text evidence="4">The sequence shown here is derived from an EMBL/GenBank/DDBJ whole genome shotgun (WGS) entry which is preliminary data.</text>
</comment>
<dbReference type="InterPro" id="IPR015919">
    <property type="entry name" value="Cadherin-like_sf"/>
</dbReference>
<dbReference type="InterPro" id="IPR006644">
    <property type="entry name" value="Cadg"/>
</dbReference>
<proteinExistence type="predicted"/>
<dbReference type="EMBL" id="JAOAOG010000127">
    <property type="protein sequence ID" value="KAJ6247467.1"/>
    <property type="molecule type" value="Genomic_DNA"/>
</dbReference>
<gene>
    <name evidence="4" type="ORF">M0813_18997</name>
</gene>
<evidence type="ECO:0000259" key="3">
    <source>
        <dbReference type="SMART" id="SM00736"/>
    </source>
</evidence>
<keyword evidence="2" id="KW-0732">Signal</keyword>
<organism evidence="4 5">
    <name type="scientific">Anaeramoeba flamelloides</name>
    <dbReference type="NCBI Taxonomy" id="1746091"/>
    <lineage>
        <taxon>Eukaryota</taxon>
        <taxon>Metamonada</taxon>
        <taxon>Anaeramoebidae</taxon>
        <taxon>Anaeramoeba</taxon>
    </lineage>
</organism>
<evidence type="ECO:0000313" key="5">
    <source>
        <dbReference type="Proteomes" id="UP001150062"/>
    </source>
</evidence>
<keyword evidence="1" id="KW-1133">Transmembrane helix</keyword>
<feature type="chain" id="PRO_5045907265" evidence="2">
    <location>
        <begin position="19"/>
        <end position="529"/>
    </location>
</feature>
<keyword evidence="1" id="KW-0472">Membrane</keyword>
<dbReference type="Proteomes" id="UP001150062">
    <property type="component" value="Unassembled WGS sequence"/>
</dbReference>
<dbReference type="SUPFAM" id="SSF49313">
    <property type="entry name" value="Cadherin-like"/>
    <property type="match status" value="1"/>
</dbReference>
<evidence type="ECO:0000256" key="2">
    <source>
        <dbReference type="SAM" id="SignalP"/>
    </source>
</evidence>
<dbReference type="Pfam" id="PF05345">
    <property type="entry name" value="He_PIG"/>
    <property type="match status" value="1"/>
</dbReference>
<feature type="signal peptide" evidence="2">
    <location>
        <begin position="1"/>
        <end position="18"/>
    </location>
</feature>
<evidence type="ECO:0000256" key="1">
    <source>
        <dbReference type="SAM" id="Phobius"/>
    </source>
</evidence>
<accession>A0ABQ8YSJ4</accession>
<dbReference type="SMART" id="SM00736">
    <property type="entry name" value="CADG"/>
    <property type="match status" value="1"/>
</dbReference>
<reference evidence="4" key="1">
    <citation type="submission" date="2022-08" db="EMBL/GenBank/DDBJ databases">
        <title>Novel sulfate-reducing endosymbionts in the free-living metamonad Anaeramoeba.</title>
        <authorList>
            <person name="Jerlstrom-Hultqvist J."/>
            <person name="Cepicka I."/>
            <person name="Gallot-Lavallee L."/>
            <person name="Salas-Leiva D."/>
            <person name="Curtis B.A."/>
            <person name="Zahonova K."/>
            <person name="Pipaliya S."/>
            <person name="Dacks J."/>
            <person name="Roger A.J."/>
        </authorList>
    </citation>
    <scope>NUCLEOTIDE SEQUENCE</scope>
    <source>
        <strain evidence="4">Schooner1</strain>
    </source>
</reference>
<keyword evidence="1" id="KW-0812">Transmembrane</keyword>